<evidence type="ECO:0000259" key="5">
    <source>
        <dbReference type="PROSITE" id="PS50931"/>
    </source>
</evidence>
<organism evidence="6 7">
    <name type="scientific">Paraburkholderia fynbosensis</name>
    <dbReference type="NCBI Taxonomy" id="1200993"/>
    <lineage>
        <taxon>Bacteria</taxon>
        <taxon>Pseudomonadati</taxon>
        <taxon>Pseudomonadota</taxon>
        <taxon>Betaproteobacteria</taxon>
        <taxon>Burkholderiales</taxon>
        <taxon>Burkholderiaceae</taxon>
        <taxon>Paraburkholderia</taxon>
    </lineage>
</organism>
<dbReference type="PROSITE" id="PS50931">
    <property type="entry name" value="HTH_LYSR"/>
    <property type="match status" value="1"/>
</dbReference>
<keyword evidence="2" id="KW-0805">Transcription regulation</keyword>
<comment type="similarity">
    <text evidence="1">Belongs to the LysR transcriptional regulatory family.</text>
</comment>
<dbReference type="GO" id="GO:0043565">
    <property type="term" value="F:sequence-specific DNA binding"/>
    <property type="evidence" value="ECO:0007669"/>
    <property type="project" value="TreeGrafter"/>
</dbReference>
<dbReference type="FunFam" id="1.10.10.10:FF:000001">
    <property type="entry name" value="LysR family transcriptional regulator"/>
    <property type="match status" value="1"/>
</dbReference>
<evidence type="ECO:0000256" key="2">
    <source>
        <dbReference type="ARBA" id="ARBA00023015"/>
    </source>
</evidence>
<dbReference type="Pfam" id="PF03466">
    <property type="entry name" value="LysR_substrate"/>
    <property type="match status" value="1"/>
</dbReference>
<evidence type="ECO:0000256" key="4">
    <source>
        <dbReference type="ARBA" id="ARBA00023163"/>
    </source>
</evidence>
<accession>A0A6J5H1H2</accession>
<feature type="domain" description="HTH lysR-type" evidence="5">
    <location>
        <begin position="32"/>
        <end position="84"/>
    </location>
</feature>
<dbReference type="PANTHER" id="PTHR30537">
    <property type="entry name" value="HTH-TYPE TRANSCRIPTIONAL REGULATOR"/>
    <property type="match status" value="1"/>
</dbReference>
<dbReference type="SUPFAM" id="SSF46785">
    <property type="entry name" value="Winged helix' DNA-binding domain"/>
    <property type="match status" value="1"/>
</dbReference>
<keyword evidence="4" id="KW-0804">Transcription</keyword>
<dbReference type="EMBL" id="CADIKI010000044">
    <property type="protein sequence ID" value="CAB3810769.1"/>
    <property type="molecule type" value="Genomic_DNA"/>
</dbReference>
<gene>
    <name evidence="6" type="primary">dmlR_38</name>
    <name evidence="6" type="ORF">LMG27177_07451</name>
</gene>
<evidence type="ECO:0000313" key="6">
    <source>
        <dbReference type="EMBL" id="CAB3810769.1"/>
    </source>
</evidence>
<dbReference type="Gene3D" id="1.10.10.10">
    <property type="entry name" value="Winged helix-like DNA-binding domain superfamily/Winged helix DNA-binding domain"/>
    <property type="match status" value="1"/>
</dbReference>
<dbReference type="InterPro" id="IPR036388">
    <property type="entry name" value="WH-like_DNA-bd_sf"/>
</dbReference>
<dbReference type="Pfam" id="PF00126">
    <property type="entry name" value="HTH_1"/>
    <property type="match status" value="1"/>
</dbReference>
<protein>
    <submittedName>
        <fullName evidence="6">HTH-type transcriptional regulator DmlR</fullName>
    </submittedName>
</protein>
<dbReference type="InterPro" id="IPR036390">
    <property type="entry name" value="WH_DNA-bd_sf"/>
</dbReference>
<dbReference type="Gene3D" id="3.40.190.290">
    <property type="match status" value="1"/>
</dbReference>
<dbReference type="SUPFAM" id="SSF53850">
    <property type="entry name" value="Periplasmic binding protein-like II"/>
    <property type="match status" value="1"/>
</dbReference>
<evidence type="ECO:0000256" key="1">
    <source>
        <dbReference type="ARBA" id="ARBA00009437"/>
    </source>
</evidence>
<keyword evidence="7" id="KW-1185">Reference proteome</keyword>
<sequence>MLQHVQQPDVADKSFPGYSAPMNLDQGRADELAALLAVAREGSFVAAAAALQRHSTIISKRISTLEQRLGVRLLERTTRRVRLTEAGARLAERVQMATDAIFEAEQEAAAGGTELRGRLRLALPAAMGRQWLAPALPDFARQYPGLQLEVDYAERYVDLVGEGFDAALRLGTLRDSRLVARRLGNHRIVLGASPEYLKRHGVPASPSALASHNLLRYTGPVSTPEWRMRKGSLRDTIMPAGTYHSNDIGALLEAARQGIGIVGFGDWSMARDFAAGTLTQVLPQWRFATDEGIYLVRPSSRFTPARTEAFIRWITGLFAGGLPWDSAVEAATNPQYP</sequence>
<evidence type="ECO:0000313" key="7">
    <source>
        <dbReference type="Proteomes" id="UP000494252"/>
    </source>
</evidence>
<keyword evidence="3" id="KW-0238">DNA-binding</keyword>
<dbReference type="InterPro" id="IPR058163">
    <property type="entry name" value="LysR-type_TF_proteobact-type"/>
</dbReference>
<dbReference type="InterPro" id="IPR005119">
    <property type="entry name" value="LysR_subst-bd"/>
</dbReference>
<evidence type="ECO:0000256" key="3">
    <source>
        <dbReference type="ARBA" id="ARBA00023125"/>
    </source>
</evidence>
<reference evidence="6 7" key="1">
    <citation type="submission" date="2020-04" db="EMBL/GenBank/DDBJ databases">
        <authorList>
            <person name="De Canck E."/>
        </authorList>
    </citation>
    <scope>NUCLEOTIDE SEQUENCE [LARGE SCALE GENOMIC DNA]</scope>
    <source>
        <strain evidence="6 7">LMG 27177</strain>
    </source>
</reference>
<dbReference type="Proteomes" id="UP000494252">
    <property type="component" value="Unassembled WGS sequence"/>
</dbReference>
<dbReference type="GO" id="GO:0003700">
    <property type="term" value="F:DNA-binding transcription factor activity"/>
    <property type="evidence" value="ECO:0007669"/>
    <property type="project" value="InterPro"/>
</dbReference>
<dbReference type="PANTHER" id="PTHR30537:SF5">
    <property type="entry name" value="HTH-TYPE TRANSCRIPTIONAL ACTIVATOR TTDR-RELATED"/>
    <property type="match status" value="1"/>
</dbReference>
<proteinExistence type="inferred from homology"/>
<dbReference type="RefSeq" id="WP_246291595.1">
    <property type="nucleotide sequence ID" value="NZ_CADIKI010000044.1"/>
</dbReference>
<dbReference type="GO" id="GO:0006351">
    <property type="term" value="P:DNA-templated transcription"/>
    <property type="evidence" value="ECO:0007669"/>
    <property type="project" value="TreeGrafter"/>
</dbReference>
<dbReference type="CDD" id="cd08422">
    <property type="entry name" value="PBP2_CrgA_like"/>
    <property type="match status" value="1"/>
</dbReference>
<dbReference type="AlphaFoldDB" id="A0A6J5H1H2"/>
<name>A0A6J5H1H2_9BURK</name>
<dbReference type="InterPro" id="IPR000847">
    <property type="entry name" value="LysR_HTH_N"/>
</dbReference>